<name>A0A379TY48_SALDZ</name>
<dbReference type="EC" id="1.1.-.-" evidence="1"/>
<sequence length="128" mass="14499">MQAELQTALFQAFDTLNLQRVKTFSVPPVTLCGLGALSACGQEAQSRGLGHLFVMVDSFLHQAGMTAPLARSLAMKGVAMTVWRARRVNRALPMSARRWRNCVRRRATAWWPLVAVRCWTRRKRSPCW</sequence>
<gene>
    <name evidence="1" type="primary">eutG_1</name>
    <name evidence="1" type="ORF">NCTC10060_01719</name>
</gene>
<keyword evidence="1" id="KW-0560">Oxidoreductase</keyword>
<evidence type="ECO:0000313" key="1">
    <source>
        <dbReference type="EMBL" id="SUG54615.1"/>
    </source>
</evidence>
<proteinExistence type="predicted"/>
<dbReference type="AlphaFoldDB" id="A0A379TY48"/>
<dbReference type="Proteomes" id="UP000254633">
    <property type="component" value="Unassembled WGS sequence"/>
</dbReference>
<reference evidence="1 2" key="1">
    <citation type="submission" date="2018-06" db="EMBL/GenBank/DDBJ databases">
        <authorList>
            <consortium name="Pathogen Informatics"/>
            <person name="Doyle S."/>
        </authorList>
    </citation>
    <scope>NUCLEOTIDE SEQUENCE [LARGE SCALE GENOMIC DNA]</scope>
    <source>
        <strain evidence="1 2">NCTC10060</strain>
    </source>
</reference>
<evidence type="ECO:0000313" key="2">
    <source>
        <dbReference type="Proteomes" id="UP000254633"/>
    </source>
</evidence>
<protein>
    <submittedName>
        <fullName evidence="1">Ethanol dehydrogenase EutG</fullName>
        <ecNumber evidence="1">1.1.-.-</ecNumber>
    </submittedName>
</protein>
<dbReference type="GO" id="GO:0016491">
    <property type="term" value="F:oxidoreductase activity"/>
    <property type="evidence" value="ECO:0007669"/>
    <property type="project" value="UniProtKB-KW"/>
</dbReference>
<dbReference type="Gene3D" id="3.40.50.1970">
    <property type="match status" value="1"/>
</dbReference>
<organism evidence="1 2">
    <name type="scientific">Salmonella diarizonae</name>
    <dbReference type="NCBI Taxonomy" id="59204"/>
    <lineage>
        <taxon>Bacteria</taxon>
        <taxon>Pseudomonadati</taxon>
        <taxon>Pseudomonadota</taxon>
        <taxon>Gammaproteobacteria</taxon>
        <taxon>Enterobacterales</taxon>
        <taxon>Enterobacteriaceae</taxon>
        <taxon>Salmonella</taxon>
    </lineage>
</organism>
<accession>A0A379TY48</accession>
<dbReference type="EMBL" id="UGXH01000003">
    <property type="protein sequence ID" value="SUG54615.1"/>
    <property type="molecule type" value="Genomic_DNA"/>
</dbReference>
<dbReference type="SUPFAM" id="SSF56796">
    <property type="entry name" value="Dehydroquinate synthase-like"/>
    <property type="match status" value="1"/>
</dbReference>